<dbReference type="HOGENOM" id="CLU_027520_0_0_1"/>
<gene>
    <name evidence="2" type="ORF">F503_05272</name>
</gene>
<keyword evidence="1" id="KW-0732">Signal</keyword>
<dbReference type="OrthoDB" id="4733706at2759"/>
<accession>S3CB93</accession>
<proteinExistence type="predicted"/>
<evidence type="ECO:0000313" key="2">
    <source>
        <dbReference type="EMBL" id="EPE10177.1"/>
    </source>
</evidence>
<dbReference type="STRING" id="1262450.S3CB93"/>
<organism evidence="2 3">
    <name type="scientific">Ophiostoma piceae (strain UAMH 11346)</name>
    <name type="common">Sap stain fungus</name>
    <dbReference type="NCBI Taxonomy" id="1262450"/>
    <lineage>
        <taxon>Eukaryota</taxon>
        <taxon>Fungi</taxon>
        <taxon>Dikarya</taxon>
        <taxon>Ascomycota</taxon>
        <taxon>Pezizomycotina</taxon>
        <taxon>Sordariomycetes</taxon>
        <taxon>Sordariomycetidae</taxon>
        <taxon>Ophiostomatales</taxon>
        <taxon>Ophiostomataceae</taxon>
        <taxon>Ophiostoma</taxon>
    </lineage>
</organism>
<keyword evidence="3" id="KW-1185">Reference proteome</keyword>
<feature type="chain" id="PRO_5004506998" evidence="1">
    <location>
        <begin position="22"/>
        <end position="635"/>
    </location>
</feature>
<dbReference type="VEuPathDB" id="FungiDB:F503_05272"/>
<evidence type="ECO:0000256" key="1">
    <source>
        <dbReference type="SAM" id="SignalP"/>
    </source>
</evidence>
<feature type="signal peptide" evidence="1">
    <location>
        <begin position="1"/>
        <end position="21"/>
    </location>
</feature>
<dbReference type="OMA" id="GNEAHAN"/>
<evidence type="ECO:0000313" key="3">
    <source>
        <dbReference type="Proteomes" id="UP000016923"/>
    </source>
</evidence>
<sequence>MFFSKFVNPLGLAALAASVCASPVVPAVGLADLAVVRAAAPAVNVNNLESRRMLVDARTVNDKLTEASFDLGHSWSGDVLFDGRYTDGQGGSVGLNVVCKTCYTKGTIGATIINMEELKPSLRLDFSDMEAYVDLSVAVTDSATYTVNLFTSNTPIGFGVAGIDCGIIFAVDLVFSLSAEIDISGGGFYVSLPSGAYVESSLAEGEVSGSFFKGISAKTLPVTVSSGTATFKCDLRLRTQAGIEGDIAIIGAGLVAGVYINIIELVTIIETSEKCGLQCREFIDLNVGAFARAAIEIDYKTFGFAPTISTTLFSLPTATQCIGSLASEAASIIATATAISGGSGTFSAGHSASPAVPSGVSVGATVSAGVSASATATLSLGGGGVAHLGNSTLSFAGSSSGALSATSTTSLSAATSTAATTTHGDSNTNITATATATDLSLVTSTVLTTKTYTITSCKATVVNCPASMQTAITVTQTYTNKYTNGGNTATETTTTTAALVVATTTAITDVIILVPCPTPIINTFFFPSTTTAFTTVDASAATSAGSVVYATPGTTLAVSAVTTAAAIYTPPAAVYTIGTGVSAGFTASKNGSLSGSYSPTATTPGGTVVTAGAAIDKLGGSLAAAAGIFAAAMLL</sequence>
<reference evidence="2 3" key="1">
    <citation type="journal article" date="2013" name="BMC Genomics">
        <title>The genome and transcriptome of the pine saprophyte Ophiostoma piceae, and a comparison with the bark beetle-associated pine pathogen Grosmannia clavigera.</title>
        <authorList>
            <person name="Haridas S."/>
            <person name="Wang Y."/>
            <person name="Lim L."/>
            <person name="Massoumi Alamouti S."/>
            <person name="Jackman S."/>
            <person name="Docking R."/>
            <person name="Robertson G."/>
            <person name="Birol I."/>
            <person name="Bohlmann J."/>
            <person name="Breuil C."/>
        </authorList>
    </citation>
    <scope>NUCLEOTIDE SEQUENCE [LARGE SCALE GENOMIC DNA]</scope>
    <source>
        <strain evidence="2 3">UAMH 11346</strain>
    </source>
</reference>
<dbReference type="Proteomes" id="UP000016923">
    <property type="component" value="Unassembled WGS sequence"/>
</dbReference>
<protein>
    <submittedName>
        <fullName evidence="2">Uncharacterized protein</fullName>
    </submittedName>
</protein>
<dbReference type="EMBL" id="KE148146">
    <property type="protein sequence ID" value="EPE10177.1"/>
    <property type="molecule type" value="Genomic_DNA"/>
</dbReference>
<name>S3CB93_OPHP1</name>
<dbReference type="eggNOG" id="ENOG502RV0S">
    <property type="taxonomic scope" value="Eukaryota"/>
</dbReference>
<dbReference type="AlphaFoldDB" id="S3CB93"/>